<evidence type="ECO:0000313" key="5">
    <source>
        <dbReference type="Proteomes" id="UP000001514"/>
    </source>
</evidence>
<dbReference type="InterPro" id="IPR045247">
    <property type="entry name" value="Oye-like"/>
</dbReference>
<dbReference type="GO" id="GO:0010181">
    <property type="term" value="F:FMN binding"/>
    <property type="evidence" value="ECO:0007669"/>
    <property type="project" value="InterPro"/>
</dbReference>
<dbReference type="PANTHER" id="PTHR22893">
    <property type="entry name" value="NADH OXIDOREDUCTASE-RELATED"/>
    <property type="match status" value="1"/>
</dbReference>
<dbReference type="PANTHER" id="PTHR22893:SF91">
    <property type="entry name" value="NADPH DEHYDROGENASE 2-RELATED"/>
    <property type="match status" value="1"/>
</dbReference>
<dbReference type="InterPro" id="IPR013785">
    <property type="entry name" value="Aldolase_TIM"/>
</dbReference>
<keyword evidence="2" id="KW-0288">FMN</keyword>
<reference evidence="4 5" key="1">
    <citation type="journal article" date="2011" name="Science">
        <title>The Selaginella genome identifies genetic changes associated with the evolution of vascular plants.</title>
        <authorList>
            <person name="Banks J.A."/>
            <person name="Nishiyama T."/>
            <person name="Hasebe M."/>
            <person name="Bowman J.L."/>
            <person name="Gribskov M."/>
            <person name="dePamphilis C."/>
            <person name="Albert V.A."/>
            <person name="Aono N."/>
            <person name="Aoyama T."/>
            <person name="Ambrose B.A."/>
            <person name="Ashton N.W."/>
            <person name="Axtell M.J."/>
            <person name="Barker E."/>
            <person name="Barker M.S."/>
            <person name="Bennetzen J.L."/>
            <person name="Bonawitz N.D."/>
            <person name="Chapple C."/>
            <person name="Cheng C."/>
            <person name="Correa L.G."/>
            <person name="Dacre M."/>
            <person name="DeBarry J."/>
            <person name="Dreyer I."/>
            <person name="Elias M."/>
            <person name="Engstrom E.M."/>
            <person name="Estelle M."/>
            <person name="Feng L."/>
            <person name="Finet C."/>
            <person name="Floyd S.K."/>
            <person name="Frommer W.B."/>
            <person name="Fujita T."/>
            <person name="Gramzow L."/>
            <person name="Gutensohn M."/>
            <person name="Harholt J."/>
            <person name="Hattori M."/>
            <person name="Heyl A."/>
            <person name="Hirai T."/>
            <person name="Hiwatashi Y."/>
            <person name="Ishikawa M."/>
            <person name="Iwata M."/>
            <person name="Karol K.G."/>
            <person name="Koehler B."/>
            <person name="Kolukisaoglu U."/>
            <person name="Kubo M."/>
            <person name="Kurata T."/>
            <person name="Lalonde S."/>
            <person name="Li K."/>
            <person name="Li Y."/>
            <person name="Litt A."/>
            <person name="Lyons E."/>
            <person name="Manning G."/>
            <person name="Maruyama T."/>
            <person name="Michael T.P."/>
            <person name="Mikami K."/>
            <person name="Miyazaki S."/>
            <person name="Morinaga S."/>
            <person name="Murata T."/>
            <person name="Mueller-Roeber B."/>
            <person name="Nelson D.R."/>
            <person name="Obara M."/>
            <person name="Oguri Y."/>
            <person name="Olmstead R.G."/>
            <person name="Onodera N."/>
            <person name="Petersen B.L."/>
            <person name="Pils B."/>
            <person name="Prigge M."/>
            <person name="Rensing S.A."/>
            <person name="Riano-Pachon D.M."/>
            <person name="Roberts A.W."/>
            <person name="Sato Y."/>
            <person name="Scheller H.V."/>
            <person name="Schulz B."/>
            <person name="Schulz C."/>
            <person name="Shakirov E.V."/>
            <person name="Shibagaki N."/>
            <person name="Shinohara N."/>
            <person name="Shippen D.E."/>
            <person name="Soerensen I."/>
            <person name="Sotooka R."/>
            <person name="Sugimoto N."/>
            <person name="Sugita M."/>
            <person name="Sumikawa N."/>
            <person name="Tanurdzic M."/>
            <person name="Theissen G."/>
            <person name="Ulvskov P."/>
            <person name="Wakazuki S."/>
            <person name="Weng J.K."/>
            <person name="Willats W.W."/>
            <person name="Wipf D."/>
            <person name="Wolf P.G."/>
            <person name="Yang L."/>
            <person name="Zimmer A.D."/>
            <person name="Zhu Q."/>
            <person name="Mitros T."/>
            <person name="Hellsten U."/>
            <person name="Loque D."/>
            <person name="Otillar R."/>
            <person name="Salamov A."/>
            <person name="Schmutz J."/>
            <person name="Shapiro H."/>
            <person name="Lindquist E."/>
            <person name="Lucas S."/>
            <person name="Rokhsar D."/>
            <person name="Grigoriev I.V."/>
        </authorList>
    </citation>
    <scope>NUCLEOTIDE SEQUENCE [LARGE SCALE GENOMIC DNA]</scope>
</reference>
<keyword evidence="3" id="KW-0521">NADP</keyword>
<protein>
    <submittedName>
        <fullName evidence="4">Uncharacterized protein</fullName>
    </submittedName>
</protein>
<dbReference type="Proteomes" id="UP000001514">
    <property type="component" value="Unassembled WGS sequence"/>
</dbReference>
<name>D8RDG9_SELML</name>
<dbReference type="Gramene" id="EFJ30021">
    <property type="protein sequence ID" value="EFJ30021"/>
    <property type="gene ID" value="SELMODRAFT_410100"/>
</dbReference>
<dbReference type="EMBL" id="GL377576">
    <property type="protein sequence ID" value="EFJ30021.1"/>
    <property type="molecule type" value="Genomic_DNA"/>
</dbReference>
<proteinExistence type="predicted"/>
<dbReference type="AlphaFoldDB" id="D8RDG9"/>
<dbReference type="GO" id="GO:0016491">
    <property type="term" value="F:oxidoreductase activity"/>
    <property type="evidence" value="ECO:0007669"/>
    <property type="project" value="InterPro"/>
</dbReference>
<sequence length="277" mass="31031">MDLQALKASRSMELTAAASTSSSKTEPTIELTSLERFALEIFCEEIGPGRVGICLFFSDFVGAGFQSNGARTLLYFVEARMSLWPLRKAGEDGNAAVESGKADVLRFSCTSFDIPKVTWKKMDPAIAYAEVAPLTRCKSYNYEPQPHATTYYAQRTTHRGLLIAEATPISPTKLGMEFLLGMPSLPHYLPPIRKLHEILEAVCKEIRVGIWEPLSPTHKFSLLYIHFVEPQENNFTTTTNMKDHYTLLPMRKLYKGVFIVTSGDMGGWQCFYGSGEY</sequence>
<evidence type="ECO:0000256" key="3">
    <source>
        <dbReference type="ARBA" id="ARBA00022857"/>
    </source>
</evidence>
<gene>
    <name evidence="4" type="ORF">SELMODRAFT_410100</name>
</gene>
<keyword evidence="1" id="KW-0285">Flavoprotein</keyword>
<evidence type="ECO:0000256" key="2">
    <source>
        <dbReference type="ARBA" id="ARBA00022643"/>
    </source>
</evidence>
<keyword evidence="5" id="KW-1185">Reference proteome</keyword>
<dbReference type="KEGG" id="smo:SELMODRAFT_410100"/>
<organism evidence="5">
    <name type="scientific">Selaginella moellendorffii</name>
    <name type="common">Spikemoss</name>
    <dbReference type="NCBI Taxonomy" id="88036"/>
    <lineage>
        <taxon>Eukaryota</taxon>
        <taxon>Viridiplantae</taxon>
        <taxon>Streptophyta</taxon>
        <taxon>Embryophyta</taxon>
        <taxon>Tracheophyta</taxon>
        <taxon>Lycopodiopsida</taxon>
        <taxon>Selaginellales</taxon>
        <taxon>Selaginellaceae</taxon>
        <taxon>Selaginella</taxon>
    </lineage>
</organism>
<accession>D8RDG9</accession>
<evidence type="ECO:0000313" key="4">
    <source>
        <dbReference type="EMBL" id="EFJ30021.1"/>
    </source>
</evidence>
<dbReference type="InParanoid" id="D8RDG9"/>
<dbReference type="STRING" id="88036.D8RDG9"/>
<dbReference type="SUPFAM" id="SSF51395">
    <property type="entry name" value="FMN-linked oxidoreductases"/>
    <property type="match status" value="1"/>
</dbReference>
<dbReference type="HOGENOM" id="CLU_1006100_0_0_1"/>
<dbReference type="Gene3D" id="3.20.20.70">
    <property type="entry name" value="Aldolase class I"/>
    <property type="match status" value="1"/>
</dbReference>
<evidence type="ECO:0000256" key="1">
    <source>
        <dbReference type="ARBA" id="ARBA00022630"/>
    </source>
</evidence>